<feature type="transmembrane region" description="Helical" evidence="8">
    <location>
        <begin position="53"/>
        <end position="77"/>
    </location>
</feature>
<feature type="domain" description="Kazal-like" evidence="9">
    <location>
        <begin position="167"/>
        <end position="219"/>
    </location>
</feature>
<dbReference type="InterPro" id="IPR002350">
    <property type="entry name" value="Kazal_dom"/>
</dbReference>
<keyword evidence="4 8" id="KW-0812">Transmembrane</keyword>
<keyword evidence="7" id="KW-1015">Disulfide bond</keyword>
<dbReference type="GeneID" id="101861327"/>
<dbReference type="SUPFAM" id="SSF100895">
    <property type="entry name" value="Kazal-type serine protease inhibitors"/>
    <property type="match status" value="1"/>
</dbReference>
<dbReference type="PROSITE" id="PS51465">
    <property type="entry name" value="KAZAL_2"/>
    <property type="match status" value="1"/>
</dbReference>
<evidence type="ECO:0000256" key="4">
    <source>
        <dbReference type="ARBA" id="ARBA00022692"/>
    </source>
</evidence>
<keyword evidence="10" id="KW-1185">Reference proteome</keyword>
<feature type="transmembrane region" description="Helical" evidence="8">
    <location>
        <begin position="97"/>
        <end position="117"/>
    </location>
</feature>
<keyword evidence="5 8" id="KW-1133">Transmembrane helix</keyword>
<dbReference type="PANTHER" id="PTHR11388">
    <property type="entry name" value="ORGANIC ANION TRANSPORTER"/>
    <property type="match status" value="1"/>
</dbReference>
<gene>
    <name evidence="11" type="primary">LOC101861327</name>
</gene>
<name>A0ABM1ABR1_APLCA</name>
<keyword evidence="6 8" id="KW-0472">Membrane</keyword>
<evidence type="ECO:0000313" key="11">
    <source>
        <dbReference type="RefSeq" id="XP_012944668.1"/>
    </source>
</evidence>
<evidence type="ECO:0000256" key="2">
    <source>
        <dbReference type="ARBA" id="ARBA00009657"/>
    </source>
</evidence>
<evidence type="ECO:0000256" key="5">
    <source>
        <dbReference type="ARBA" id="ARBA00022989"/>
    </source>
</evidence>
<comment type="similarity">
    <text evidence="2">Belongs to the organo anion transporter (TC 2.A.60) family.</text>
</comment>
<protein>
    <submittedName>
        <fullName evidence="11">Solute carrier organic anion transporter family member 2B1</fullName>
    </submittedName>
</protein>
<dbReference type="PANTHER" id="PTHR11388:SF142">
    <property type="entry name" value="SOLUTE CARRIER ORGANIC ANION TRANSPORTER FAMILY MEMBER 5A1"/>
    <property type="match status" value="1"/>
</dbReference>
<evidence type="ECO:0000256" key="6">
    <source>
        <dbReference type="ARBA" id="ARBA00023136"/>
    </source>
</evidence>
<evidence type="ECO:0000256" key="8">
    <source>
        <dbReference type="SAM" id="Phobius"/>
    </source>
</evidence>
<dbReference type="Gene3D" id="1.20.1250.20">
    <property type="entry name" value="MFS general substrate transporter like domains"/>
    <property type="match status" value="1"/>
</dbReference>
<accession>A0ABM1ABR1</accession>
<reference evidence="11" key="1">
    <citation type="submission" date="2025-08" db="UniProtKB">
        <authorList>
            <consortium name="RefSeq"/>
        </authorList>
    </citation>
    <scope>IDENTIFICATION</scope>
</reference>
<dbReference type="InterPro" id="IPR036259">
    <property type="entry name" value="MFS_trans_sf"/>
</dbReference>
<keyword evidence="3" id="KW-1003">Cell membrane</keyword>
<dbReference type="RefSeq" id="XP_012944668.1">
    <property type="nucleotide sequence ID" value="XM_013089214.1"/>
</dbReference>
<evidence type="ECO:0000256" key="1">
    <source>
        <dbReference type="ARBA" id="ARBA00004651"/>
    </source>
</evidence>
<dbReference type="InterPro" id="IPR004156">
    <property type="entry name" value="OATP"/>
</dbReference>
<feature type="transmembrane region" description="Helical" evidence="8">
    <location>
        <begin position="129"/>
        <end position="150"/>
    </location>
</feature>
<evidence type="ECO:0000259" key="9">
    <source>
        <dbReference type="PROSITE" id="PS51465"/>
    </source>
</evidence>
<evidence type="ECO:0000256" key="3">
    <source>
        <dbReference type="ARBA" id="ARBA00022475"/>
    </source>
</evidence>
<organism evidence="10 11">
    <name type="scientific">Aplysia californica</name>
    <name type="common">California sea hare</name>
    <dbReference type="NCBI Taxonomy" id="6500"/>
    <lineage>
        <taxon>Eukaryota</taxon>
        <taxon>Metazoa</taxon>
        <taxon>Spiralia</taxon>
        <taxon>Lophotrochozoa</taxon>
        <taxon>Mollusca</taxon>
        <taxon>Gastropoda</taxon>
        <taxon>Heterobranchia</taxon>
        <taxon>Euthyneura</taxon>
        <taxon>Tectipleura</taxon>
        <taxon>Aplysiida</taxon>
        <taxon>Aplysioidea</taxon>
        <taxon>Aplysiidae</taxon>
        <taxon>Aplysia</taxon>
    </lineage>
</organism>
<evidence type="ECO:0000313" key="10">
    <source>
        <dbReference type="Proteomes" id="UP000694888"/>
    </source>
</evidence>
<dbReference type="SUPFAM" id="SSF103473">
    <property type="entry name" value="MFS general substrate transporter"/>
    <property type="match status" value="1"/>
</dbReference>
<comment type="subcellular location">
    <subcellularLocation>
        <location evidence="1">Cell membrane</location>
        <topology evidence="1">Multi-pass membrane protein</topology>
    </subcellularLocation>
</comment>
<proteinExistence type="inferred from homology"/>
<dbReference type="Pfam" id="PF03137">
    <property type="entry name" value="OATP"/>
    <property type="match status" value="1"/>
</dbReference>
<sequence length="295" mass="31912">MGLISGIPLVFFPKRLRRQRELEAIETKQRRERGGKPRLAHDVKSFFRSLCRILCSPVYTCMMVAVGVNLMGVSGMLAFMPKYLETQFSIPAWKANILLGAVNVFAASLGTVLGGCLTSRLKLSPVSCLKFIITSMLVSTAIISLGFWLGCDQPVINMGQTEQSSGDVSPNMCTEDCFCDEKNYFPTCGADGRNYFSPCHAGCSSMDGAMTFTNCSCLSENVTESQSGRAQAGLCEPECNTLYPYTIVTFLGAFATTTVIMPGFIVTVRSVTEADKPLAIGLSAFGGTLIGEQRI</sequence>
<dbReference type="Proteomes" id="UP000694888">
    <property type="component" value="Unplaced"/>
</dbReference>
<evidence type="ECO:0000256" key="7">
    <source>
        <dbReference type="ARBA" id="ARBA00023157"/>
    </source>
</evidence>
<dbReference type="Pfam" id="PF07648">
    <property type="entry name" value="Kazal_2"/>
    <property type="match status" value="1"/>
</dbReference>
<dbReference type="InterPro" id="IPR036058">
    <property type="entry name" value="Kazal_dom_sf"/>
</dbReference>